<keyword evidence="4" id="KW-1185">Reference proteome</keyword>
<dbReference type="Pfam" id="PF14018">
    <property type="entry name" value="DUF4234"/>
    <property type="match status" value="1"/>
</dbReference>
<sequence length="148" mass="15849">MAHPAVPAAHPTYGQHLVPAPPTHVVPTRPPVHQVGKVRSTGTCVLLMVLTLGFYSLFWYHGTHSEMQRHRGSGVGGGVALLLGFFLPFTLLFITPSEVGGLYTARGQQSPVSAATGCWILLPFVGGIVWFVKTNGALNDYWRSVGAS</sequence>
<proteinExistence type="predicted"/>
<dbReference type="eggNOG" id="ENOG5032UEG">
    <property type="taxonomic scope" value="Bacteria"/>
</dbReference>
<keyword evidence="1" id="KW-0472">Membrane</keyword>
<keyword evidence="1" id="KW-1133">Transmembrane helix</keyword>
<feature type="transmembrane region" description="Helical" evidence="1">
    <location>
        <begin position="114"/>
        <end position="132"/>
    </location>
</feature>
<name>A0A0A0JU94_9MICO</name>
<feature type="transmembrane region" description="Helical" evidence="1">
    <location>
        <begin position="40"/>
        <end position="60"/>
    </location>
</feature>
<evidence type="ECO:0000259" key="2">
    <source>
        <dbReference type="Pfam" id="PF14018"/>
    </source>
</evidence>
<feature type="domain" description="DUF4234" evidence="2">
    <location>
        <begin position="39"/>
        <end position="139"/>
    </location>
</feature>
<dbReference type="Proteomes" id="UP000030013">
    <property type="component" value="Unassembled WGS sequence"/>
</dbReference>
<protein>
    <recommendedName>
        <fullName evidence="2">DUF4234 domain-containing protein</fullName>
    </recommendedName>
</protein>
<organism evidence="3 4">
    <name type="scientific">Knoellia aerolata DSM 18566</name>
    <dbReference type="NCBI Taxonomy" id="1385519"/>
    <lineage>
        <taxon>Bacteria</taxon>
        <taxon>Bacillati</taxon>
        <taxon>Actinomycetota</taxon>
        <taxon>Actinomycetes</taxon>
        <taxon>Micrococcales</taxon>
        <taxon>Intrasporangiaceae</taxon>
        <taxon>Knoellia</taxon>
    </lineage>
</organism>
<gene>
    <name evidence="3" type="ORF">N801_10160</name>
</gene>
<dbReference type="AlphaFoldDB" id="A0A0A0JU94"/>
<dbReference type="EMBL" id="AVPL01000027">
    <property type="protein sequence ID" value="KGN40945.1"/>
    <property type="molecule type" value="Genomic_DNA"/>
</dbReference>
<evidence type="ECO:0000313" key="3">
    <source>
        <dbReference type="EMBL" id="KGN40945.1"/>
    </source>
</evidence>
<reference evidence="3 4" key="1">
    <citation type="submission" date="2013-08" db="EMBL/GenBank/DDBJ databases">
        <title>The genome sequence of Knoellia aerolata.</title>
        <authorList>
            <person name="Zhu W."/>
            <person name="Wang G."/>
        </authorList>
    </citation>
    <scope>NUCLEOTIDE SEQUENCE [LARGE SCALE GENOMIC DNA]</scope>
    <source>
        <strain evidence="3 4">DSM 18566</strain>
    </source>
</reference>
<dbReference type="InterPro" id="IPR025328">
    <property type="entry name" value="DUF4234"/>
</dbReference>
<evidence type="ECO:0000313" key="4">
    <source>
        <dbReference type="Proteomes" id="UP000030013"/>
    </source>
</evidence>
<evidence type="ECO:0000256" key="1">
    <source>
        <dbReference type="SAM" id="Phobius"/>
    </source>
</evidence>
<keyword evidence="1" id="KW-0812">Transmembrane</keyword>
<feature type="transmembrane region" description="Helical" evidence="1">
    <location>
        <begin position="72"/>
        <end position="94"/>
    </location>
</feature>
<comment type="caution">
    <text evidence="3">The sequence shown here is derived from an EMBL/GenBank/DDBJ whole genome shotgun (WGS) entry which is preliminary data.</text>
</comment>
<accession>A0A0A0JU94</accession>
<dbReference type="STRING" id="1385519.N801_10160"/>